<dbReference type="Proteomes" id="UP000600247">
    <property type="component" value="Unassembled WGS sequence"/>
</dbReference>
<organism evidence="1 2">
    <name type="scientific">Paenibacillus radicis</name>
    <name type="common">ex Gao et al. 2016</name>
    <dbReference type="NCBI Taxonomy" id="1737354"/>
    <lineage>
        <taxon>Bacteria</taxon>
        <taxon>Bacillati</taxon>
        <taxon>Bacillota</taxon>
        <taxon>Bacilli</taxon>
        <taxon>Bacillales</taxon>
        <taxon>Paenibacillaceae</taxon>
        <taxon>Paenibacillus</taxon>
    </lineage>
</organism>
<accession>A0A917MA89</accession>
<proteinExistence type="predicted"/>
<dbReference type="AlphaFoldDB" id="A0A917MA89"/>
<sequence length="52" mass="6030">MSLAELELREWMIWKNFLRNFVITDSVKSSFANEKEAPSTVFVEAGQRPIGR</sequence>
<comment type="caution">
    <text evidence="1">The sequence shown here is derived from an EMBL/GenBank/DDBJ whole genome shotgun (WGS) entry which is preliminary data.</text>
</comment>
<name>A0A917MA89_9BACL</name>
<dbReference type="RefSeq" id="WP_188892655.1">
    <property type="nucleotide sequence ID" value="NZ_BMHY01000018.1"/>
</dbReference>
<protein>
    <submittedName>
        <fullName evidence="1">Uncharacterized protein</fullName>
    </submittedName>
</protein>
<evidence type="ECO:0000313" key="2">
    <source>
        <dbReference type="Proteomes" id="UP000600247"/>
    </source>
</evidence>
<keyword evidence="2" id="KW-1185">Reference proteome</keyword>
<reference evidence="1 2" key="1">
    <citation type="journal article" date="2014" name="Int. J. Syst. Evol. Microbiol.">
        <title>Complete genome sequence of Corynebacterium casei LMG S-19264T (=DSM 44701T), isolated from a smear-ripened cheese.</title>
        <authorList>
            <consortium name="US DOE Joint Genome Institute (JGI-PGF)"/>
            <person name="Walter F."/>
            <person name="Albersmeier A."/>
            <person name="Kalinowski J."/>
            <person name="Ruckert C."/>
        </authorList>
    </citation>
    <scope>NUCLEOTIDE SEQUENCE [LARGE SCALE GENOMIC DNA]</scope>
    <source>
        <strain evidence="1 2">CGMCC 1.15286</strain>
    </source>
</reference>
<gene>
    <name evidence="1" type="ORF">GCM10010918_52590</name>
</gene>
<dbReference type="EMBL" id="BMHY01000018">
    <property type="protein sequence ID" value="GGG87741.1"/>
    <property type="molecule type" value="Genomic_DNA"/>
</dbReference>
<evidence type="ECO:0000313" key="1">
    <source>
        <dbReference type="EMBL" id="GGG87741.1"/>
    </source>
</evidence>